<dbReference type="SUPFAM" id="SSF51161">
    <property type="entry name" value="Trimeric LpxA-like enzymes"/>
    <property type="match status" value="1"/>
</dbReference>
<organism evidence="3 4">
    <name type="scientific">Vibrio ostreicida</name>
    <dbReference type="NCBI Taxonomy" id="526588"/>
    <lineage>
        <taxon>Bacteria</taxon>
        <taxon>Pseudomonadati</taxon>
        <taxon>Pseudomonadota</taxon>
        <taxon>Gammaproteobacteria</taxon>
        <taxon>Vibrionales</taxon>
        <taxon>Vibrionaceae</taxon>
        <taxon>Vibrio</taxon>
    </lineage>
</organism>
<dbReference type="Proteomes" id="UP001238540">
    <property type="component" value="Unassembled WGS sequence"/>
</dbReference>
<comment type="caution">
    <text evidence="3">The sequence shown here is derived from an EMBL/GenBank/DDBJ whole genome shotgun (WGS) entry which is preliminary data.</text>
</comment>
<dbReference type="Gene3D" id="2.160.10.10">
    <property type="entry name" value="Hexapeptide repeat proteins"/>
    <property type="match status" value="1"/>
</dbReference>
<evidence type="ECO:0000313" key="4">
    <source>
        <dbReference type="Proteomes" id="UP001238540"/>
    </source>
</evidence>
<dbReference type="InterPro" id="IPR018357">
    <property type="entry name" value="Hexapep_transf_CS"/>
</dbReference>
<dbReference type="InterPro" id="IPR051159">
    <property type="entry name" value="Hexapeptide_acetyltransf"/>
</dbReference>
<sequence length="188" mass="20494">MEKSMISLRLKLRNKFKITGKHNISIDPSANIKGCRLTIKGSGNHIEIGKNVNLRDSHIEIDGNNCTLIIGHNSVIGHNCYLSSRENNTTLRIGEGCMFSRNIKIMTSDGHNILKNGQRINPAKGISIGNRVWLADNVTVLKGVEIGESAIVGINSTLTKSIASGVIAAGNPAKEVQNNVLWQHELTY</sequence>
<dbReference type="GO" id="GO:0016746">
    <property type="term" value="F:acyltransferase activity"/>
    <property type="evidence" value="ECO:0007669"/>
    <property type="project" value="UniProtKB-KW"/>
</dbReference>
<proteinExistence type="predicted"/>
<name>A0ABT8BQU1_9VIBR</name>
<dbReference type="PROSITE" id="PS00101">
    <property type="entry name" value="HEXAPEP_TRANSFERASES"/>
    <property type="match status" value="1"/>
</dbReference>
<dbReference type="EC" id="2.3.1.-" evidence="3"/>
<dbReference type="PANTHER" id="PTHR23416">
    <property type="entry name" value="SIALIC ACID SYNTHASE-RELATED"/>
    <property type="match status" value="1"/>
</dbReference>
<dbReference type="CDD" id="cd04647">
    <property type="entry name" value="LbH_MAT_like"/>
    <property type="match status" value="1"/>
</dbReference>
<protein>
    <submittedName>
        <fullName evidence="3">Acyltransferase</fullName>
        <ecNumber evidence="3">2.3.1.-</ecNumber>
    </submittedName>
</protein>
<dbReference type="PANTHER" id="PTHR23416:SF78">
    <property type="entry name" value="LIPOPOLYSACCHARIDE BIOSYNTHESIS O-ACETYL TRANSFERASE WBBJ-RELATED"/>
    <property type="match status" value="1"/>
</dbReference>
<evidence type="ECO:0000256" key="2">
    <source>
        <dbReference type="ARBA" id="ARBA00022737"/>
    </source>
</evidence>
<keyword evidence="3" id="KW-0012">Acyltransferase</keyword>
<reference evidence="4" key="1">
    <citation type="journal article" date="2019" name="Int. J. Syst. Evol. Microbiol.">
        <title>The Global Catalogue of Microorganisms (GCM) 10K type strain sequencing project: providing services to taxonomists for standard genome sequencing and annotation.</title>
        <authorList>
            <consortium name="The Broad Institute Genomics Platform"/>
            <consortium name="The Broad Institute Genome Sequencing Center for Infectious Disease"/>
            <person name="Wu L."/>
            <person name="Ma J."/>
        </authorList>
    </citation>
    <scope>NUCLEOTIDE SEQUENCE [LARGE SCALE GENOMIC DNA]</scope>
    <source>
        <strain evidence="4">CECT 7398</strain>
    </source>
</reference>
<keyword evidence="1 3" id="KW-0808">Transferase</keyword>
<keyword evidence="2" id="KW-0677">Repeat</keyword>
<accession>A0ABT8BQU1</accession>
<dbReference type="EMBL" id="JAUFQC010000001">
    <property type="protein sequence ID" value="MDN3608497.1"/>
    <property type="molecule type" value="Genomic_DNA"/>
</dbReference>
<dbReference type="RefSeq" id="WP_076589016.1">
    <property type="nucleotide sequence ID" value="NZ_JAUFQC010000001.1"/>
</dbReference>
<keyword evidence="4" id="KW-1185">Reference proteome</keyword>
<evidence type="ECO:0000256" key="1">
    <source>
        <dbReference type="ARBA" id="ARBA00022679"/>
    </source>
</evidence>
<gene>
    <name evidence="3" type="ORF">QWZ16_01730</name>
</gene>
<dbReference type="InterPro" id="IPR011004">
    <property type="entry name" value="Trimer_LpxA-like_sf"/>
</dbReference>
<evidence type="ECO:0000313" key="3">
    <source>
        <dbReference type="EMBL" id="MDN3608497.1"/>
    </source>
</evidence>